<dbReference type="SUPFAM" id="SSF55874">
    <property type="entry name" value="ATPase domain of HSP90 chaperone/DNA topoisomerase II/histidine kinase"/>
    <property type="match status" value="1"/>
</dbReference>
<dbReference type="Pfam" id="PF13589">
    <property type="entry name" value="HATPase_c_3"/>
    <property type="match status" value="1"/>
</dbReference>
<reference evidence="1" key="1">
    <citation type="submission" date="2009-06" db="EMBL/GenBank/DDBJ databases">
        <title>Complete sequence plasmid 1 of Ralstonia pickettii 12D.</title>
        <authorList>
            <consortium name="US DOE Joint Genome Institute"/>
            <person name="Lucas S."/>
            <person name="Copeland A."/>
            <person name="Lapidus A."/>
            <person name="Glavina del Rio T."/>
            <person name="Dalin E."/>
            <person name="Tice H."/>
            <person name="Bruce D."/>
            <person name="Goodwin L."/>
            <person name="Pitluck S."/>
            <person name="Sims D."/>
            <person name="Meincke L."/>
            <person name="Brettin T."/>
            <person name="Detter J.C."/>
            <person name="Han C."/>
            <person name="Larimer F."/>
            <person name="Land M."/>
            <person name="Hauser L."/>
            <person name="Kyrpides N."/>
            <person name="Ovchinnikova G."/>
            <person name="Marsh T."/>
            <person name="Richardson P."/>
        </authorList>
    </citation>
    <scope>NUCLEOTIDE SEQUENCE [LARGE SCALE GENOMIC DNA]</scope>
    <source>
        <strain evidence="1">12D</strain>
        <plasmid>12D</plasmid>
        <plasmid evidence="1">pRp12D01</plasmid>
    </source>
</reference>
<evidence type="ECO:0000313" key="1">
    <source>
        <dbReference type="EMBL" id="ACS66215.1"/>
    </source>
</evidence>
<sequence>MSSTSVRIAVNQGNLVKNLKFAFSNFSTFLAELIQNSRRADASMVDIRLEGKTLIVFDDGQGIQDFQKLFTIAESGWDAQTQSLENPFGMGFTSALFACETLKVESCGQRLEARTSALLEMRDLMVEPGEVVTGTRLTLSNLTFDEKRIGDALKEIARGYPIPIQFNGVELERPDCQDDQSFVATPIGAVSIRNLKGMGIGGGIVVYLQGIRVIGHGRSQPDGVVHLDSAQFKAKLPDRNCLIDSNDRAKEIEAQVRAVAHSMLSDLQSKMDPIDFATSYWDVAARCAPDILRNHPVVPASEVNVLANLVCFSEWHEPFAYSGKDVQALHRSDFEQGKVRVVRGSGRVDLEVDFYSAVKLAYVMKMNAYIVAGNLPKGHWLMNAPAVDELDVSFDVVSPGVVAGSCYETHSFDIQICEGVALKGLWGDVVVTDQEIAIGSGEDWLDNVTIYSPPSAARGEGVLQFTVFSSDDSHDEQYERECLAKYGRWIMQARNVQPQDLLNDLLSTITVDTDTARNTRFVLEVNEHGYLNVVEQLTPVPA</sequence>
<gene>
    <name evidence="1" type="ordered locus">Rpic12D_4981</name>
</gene>
<keyword evidence="1" id="KW-0614">Plasmid</keyword>
<dbReference type="InterPro" id="IPR036890">
    <property type="entry name" value="HATPase_C_sf"/>
</dbReference>
<accession>C6BPU1</accession>
<proteinExistence type="predicted"/>
<dbReference type="Gene3D" id="3.30.565.10">
    <property type="entry name" value="Histidine kinase-like ATPase, C-terminal domain"/>
    <property type="match status" value="1"/>
</dbReference>
<dbReference type="HOGENOM" id="CLU_500298_0_0_4"/>
<dbReference type="KEGG" id="rpf:Rpic12D_4981"/>
<geneLocation type="plasmid" evidence="1">
    <name>pRp12D01</name>
</geneLocation>
<dbReference type="EMBL" id="CP001646">
    <property type="protein sequence ID" value="ACS66215.1"/>
    <property type="molecule type" value="Genomic_DNA"/>
</dbReference>
<dbReference type="AlphaFoldDB" id="C6BPU1"/>
<protein>
    <recommendedName>
        <fullName evidence="2">ATP-binding protein</fullName>
    </recommendedName>
</protein>
<organism evidence="1">
    <name type="scientific">Ralstonia pickettii (strain 12D)</name>
    <dbReference type="NCBI Taxonomy" id="428406"/>
    <lineage>
        <taxon>Bacteria</taxon>
        <taxon>Pseudomonadati</taxon>
        <taxon>Pseudomonadota</taxon>
        <taxon>Betaproteobacteria</taxon>
        <taxon>Burkholderiales</taxon>
        <taxon>Burkholderiaceae</taxon>
        <taxon>Ralstonia</taxon>
    </lineage>
</organism>
<name>C6BPU1_RALP1</name>
<evidence type="ECO:0008006" key="2">
    <source>
        <dbReference type="Google" id="ProtNLM"/>
    </source>
</evidence>